<dbReference type="GO" id="GO:0016758">
    <property type="term" value="F:hexosyltransferase activity"/>
    <property type="evidence" value="ECO:0007669"/>
    <property type="project" value="UniProtKB-UniRule"/>
</dbReference>
<organism evidence="8 9">
    <name type="scientific">Demequina lutea</name>
    <dbReference type="NCBI Taxonomy" id="431489"/>
    <lineage>
        <taxon>Bacteria</taxon>
        <taxon>Bacillati</taxon>
        <taxon>Actinomycetota</taxon>
        <taxon>Actinomycetes</taxon>
        <taxon>Micrococcales</taxon>
        <taxon>Demequinaceae</taxon>
        <taxon>Demequina</taxon>
    </lineage>
</organism>
<dbReference type="InterPro" id="IPR026585">
    <property type="entry name" value="GlgE"/>
</dbReference>
<dbReference type="InterPro" id="IPR017868">
    <property type="entry name" value="Filamin/ABP280_repeat-like"/>
</dbReference>
<gene>
    <name evidence="6" type="primary">glgE</name>
    <name evidence="8" type="ORF">BKA03_002251</name>
</gene>
<keyword evidence="3 6" id="KW-0808">Transferase</keyword>
<feature type="active site" description="Nucleophile" evidence="6">
    <location>
        <position position="391"/>
    </location>
</feature>
<dbReference type="EC" id="2.4.99.16" evidence="6"/>
<dbReference type="GO" id="GO:0004553">
    <property type="term" value="F:hydrolase activity, hydrolyzing O-glycosyl compounds"/>
    <property type="evidence" value="ECO:0007669"/>
    <property type="project" value="InterPro"/>
</dbReference>
<feature type="binding site" evidence="6">
    <location>
        <position position="321"/>
    </location>
    <ligand>
        <name>alpha-maltose 1-phosphate</name>
        <dbReference type="ChEBI" id="CHEBI:63576"/>
    </ligand>
</feature>
<dbReference type="Gene3D" id="3.20.20.80">
    <property type="entry name" value="Glycosidases"/>
    <property type="match status" value="1"/>
</dbReference>
<evidence type="ECO:0000256" key="1">
    <source>
        <dbReference type="ARBA" id="ARBA00011738"/>
    </source>
</evidence>
<dbReference type="Pfam" id="PF11896">
    <property type="entry name" value="GlgE_dom_N_S"/>
    <property type="match status" value="1"/>
</dbReference>
<dbReference type="Gene3D" id="2.60.40.1180">
    <property type="entry name" value="Golgi alpha-mannosidase II"/>
    <property type="match status" value="1"/>
</dbReference>
<feature type="active site" description="Proton donor" evidence="6">
    <location>
        <position position="420"/>
    </location>
</feature>
<dbReference type="AlphaFoldDB" id="A0A7Y9ZB44"/>
<keyword evidence="4 6" id="KW-0119">Carbohydrate metabolism</keyword>
<feature type="binding site" evidence="6">
    <location>
        <position position="261"/>
    </location>
    <ligand>
        <name>alpha-maltose 1-phosphate</name>
        <dbReference type="ChEBI" id="CHEBI:63576"/>
    </ligand>
</feature>
<evidence type="ECO:0000256" key="3">
    <source>
        <dbReference type="ARBA" id="ARBA00022679"/>
    </source>
</evidence>
<dbReference type="InterPro" id="IPR013780">
    <property type="entry name" value="Glyco_hydro_b"/>
</dbReference>
<evidence type="ECO:0000256" key="6">
    <source>
        <dbReference type="HAMAP-Rule" id="MF_02124"/>
    </source>
</evidence>
<name>A0A7Y9ZB44_9MICO</name>
<feature type="binding site" evidence="6">
    <location>
        <position position="392"/>
    </location>
    <ligand>
        <name>alpha-maltose 1-phosphate</name>
        <dbReference type="ChEBI" id="CHEBI:63576"/>
    </ligand>
</feature>
<dbReference type="SMART" id="SM00642">
    <property type="entry name" value="Aamy"/>
    <property type="match status" value="1"/>
</dbReference>
<dbReference type="GO" id="GO:0030979">
    <property type="term" value="P:alpha-glucan biosynthetic process"/>
    <property type="evidence" value="ECO:0007669"/>
    <property type="project" value="UniProtKB-UniRule"/>
</dbReference>
<proteinExistence type="inferred from homology"/>
<dbReference type="PROSITE" id="PS50194">
    <property type="entry name" value="FILAMIN_REPEAT"/>
    <property type="match status" value="1"/>
</dbReference>
<comment type="catalytic activity">
    <reaction evidence="5 6">
        <text>alpha-maltose 1-phosphate + [(1-&gt;4)-alpha-D-glucosyl](n) = [(1-&gt;4)-alpha-D-glucosyl](n+2) + phosphate</text>
        <dbReference type="Rhea" id="RHEA:42692"/>
        <dbReference type="Rhea" id="RHEA-COMP:9584"/>
        <dbReference type="Rhea" id="RHEA-COMP:10183"/>
        <dbReference type="ChEBI" id="CHEBI:15444"/>
        <dbReference type="ChEBI" id="CHEBI:43474"/>
        <dbReference type="ChEBI" id="CHEBI:63576"/>
        <dbReference type="EC" id="2.4.99.16"/>
    </reaction>
</comment>
<evidence type="ECO:0000259" key="7">
    <source>
        <dbReference type="SMART" id="SM00642"/>
    </source>
</evidence>
<evidence type="ECO:0000256" key="5">
    <source>
        <dbReference type="ARBA" id="ARBA00048735"/>
    </source>
</evidence>
<feature type="binding site" evidence="6">
    <location>
        <begin position="530"/>
        <end position="531"/>
    </location>
    <ligand>
        <name>alpha-maltose 1-phosphate</name>
        <dbReference type="ChEBI" id="CHEBI:63576"/>
    </ligand>
</feature>
<dbReference type="EMBL" id="JACBZO010000001">
    <property type="protein sequence ID" value="NYI42132.1"/>
    <property type="molecule type" value="Genomic_DNA"/>
</dbReference>
<accession>A0A7Y9ZB44</accession>
<evidence type="ECO:0000313" key="8">
    <source>
        <dbReference type="EMBL" id="NYI42132.1"/>
    </source>
</evidence>
<dbReference type="CDD" id="cd11344">
    <property type="entry name" value="AmyAc_GlgE_like"/>
    <property type="match status" value="1"/>
</dbReference>
<feature type="site" description="Transition state stabilizer" evidence="6">
    <location>
        <position position="477"/>
    </location>
</feature>
<reference evidence="8 9" key="1">
    <citation type="submission" date="2020-07" db="EMBL/GenBank/DDBJ databases">
        <title>Sequencing the genomes of 1000 actinobacteria strains.</title>
        <authorList>
            <person name="Klenk H.-P."/>
        </authorList>
    </citation>
    <scope>NUCLEOTIDE SEQUENCE [LARGE SCALE GENOMIC DNA]</scope>
    <source>
        <strain evidence="8 9">DSM 19970</strain>
    </source>
</reference>
<comment type="subunit">
    <text evidence="1 6">Homodimer.</text>
</comment>
<dbReference type="Proteomes" id="UP000547973">
    <property type="component" value="Unassembled WGS sequence"/>
</dbReference>
<dbReference type="RefSeq" id="WP_062074016.1">
    <property type="nucleotide sequence ID" value="NZ_BBRC01000002.1"/>
</dbReference>
<dbReference type="OrthoDB" id="9805159at2"/>
<feature type="binding site" evidence="6">
    <location>
        <position position="356"/>
    </location>
    <ligand>
        <name>alpha-maltose 1-phosphate</name>
        <dbReference type="ChEBI" id="CHEBI:63576"/>
    </ligand>
</feature>
<comment type="caution">
    <text evidence="8">The sequence shown here is derived from an EMBL/GenBank/DDBJ whole genome shotgun (WGS) entry which is preliminary data.</text>
</comment>
<dbReference type="SUPFAM" id="SSF51445">
    <property type="entry name" value="(Trans)glycosidases"/>
    <property type="match status" value="1"/>
</dbReference>
<evidence type="ECO:0000256" key="4">
    <source>
        <dbReference type="ARBA" id="ARBA00023277"/>
    </source>
</evidence>
<comment type="function">
    <text evidence="6">Maltosyltransferase that uses maltose 1-phosphate (M1P) as the sugar donor to elongate linear or branched alpha-(1-&gt;4)-glucans. Is involved in a branched alpha-glucan biosynthetic pathway from trehalose, together with TreS, Mak and GlgB.</text>
</comment>
<keyword evidence="9" id="KW-1185">Reference proteome</keyword>
<dbReference type="InterPro" id="IPR013783">
    <property type="entry name" value="Ig-like_fold"/>
</dbReference>
<dbReference type="Pfam" id="PF21702">
    <property type="entry name" value="GLGE_C"/>
    <property type="match status" value="1"/>
</dbReference>
<dbReference type="PANTHER" id="PTHR47786:SF2">
    <property type="entry name" value="GLYCOSYL HYDROLASE FAMILY 13 CATALYTIC DOMAIN-CONTAINING PROTEIN"/>
    <property type="match status" value="1"/>
</dbReference>
<dbReference type="Gene3D" id="2.60.40.10">
    <property type="entry name" value="Immunoglobulins"/>
    <property type="match status" value="1"/>
</dbReference>
<keyword evidence="2 6" id="KW-0328">Glycosyltransferase</keyword>
<dbReference type="InterPro" id="IPR049171">
    <property type="entry name" value="GLGE_C"/>
</dbReference>
<dbReference type="InterPro" id="IPR021828">
    <property type="entry name" value="GlgE_dom_N/S"/>
</dbReference>
<dbReference type="PANTHER" id="PTHR47786">
    <property type="entry name" value="ALPHA-1,4-GLUCAN:MALTOSE-1-PHOSPHATE MALTOSYLTRANSFERASE"/>
    <property type="match status" value="1"/>
</dbReference>
<comment type="similarity">
    <text evidence="6">Belongs to the glycosyl hydrolase 13 family. GlgE subfamily.</text>
</comment>
<feature type="domain" description="Glycosyl hydrolase family 13 catalytic" evidence="7">
    <location>
        <begin position="207"/>
        <end position="557"/>
    </location>
</feature>
<dbReference type="HAMAP" id="MF_02124">
    <property type="entry name" value="GlgE"/>
    <property type="match status" value="1"/>
</dbReference>
<evidence type="ECO:0000313" key="9">
    <source>
        <dbReference type="Proteomes" id="UP000547973"/>
    </source>
</evidence>
<protein>
    <recommendedName>
        <fullName evidence="6">Alpha-1,4-glucan:maltose-1-phosphate maltosyltransferase</fullName>
        <shortName evidence="6">GMPMT</shortName>
        <ecNumber evidence="6">2.4.99.16</ecNumber>
    </recommendedName>
    <alternativeName>
        <fullName evidence="6">(1-&gt;4)-alpha-D-glucan:maltose-1-phosphate alpha-D-maltosyltransferase</fullName>
    </alternativeName>
</protein>
<dbReference type="InterPro" id="IPR006047">
    <property type="entry name" value="GH13_cat_dom"/>
</dbReference>
<sequence length="665" mass="74084">MERSVEASVGRVPIVNVQPSLEEGRWPARAVIGEAVPISATIFREGHDAEGATVVVTGPDGKSHSFPMPLNDWGNALYVAQYLPTKEGLHSFRVEAWSDPVATWLHAAEVKIHAGVDVQLMLDEGVKILSRARDEVRRPPRAREALTEAIAVLTDGRTPPDDRFAAAASDKVRDILHKAPLRESVTSSREYPLLIQREKALVSAWYEIFPRSEGAKLNTRTGEWKSGTFATAAKRLPAIADMGFDVVYLTPIHPIGSTYRKGRNNSLAAKPTDPGSPYAIGAAEGGHDGIHPDLGTMRSFKTFVSTARDLGLEVALDFALQCSPDHPWVTTHPEWFTTRLDGTIAYAENPPKKYQDIYPLNFDNDPEGIYQAIRAVLEVWMAAGVTLFRVDNPHTKPLTFWERLLADIARTHPDVIFLAEAFTRPAMMHTLAKIGFHQSYSYFTWRPTAAEMGEYLTELTGPSSFFMRPNFWPTTHDILTPDMQRGGAPYWKMRAALAASGAPSYGIYTGYEFIESIPRPGVEEQIDNEKYEYKPRAWSQADEYGMVTLLTTLNRVRRQHVALRRLRGLTVHPTTNPNVLCFSRHVSAEESPNGKADTVIVVASFDPYVTHDAIVTLDMTAIGRHEEDRVVVKDAITGDNYTWGSEFYVRLDPSLTLVHIAPIEP</sequence>
<dbReference type="InterPro" id="IPR017853">
    <property type="entry name" value="GH"/>
</dbReference>
<evidence type="ECO:0000256" key="2">
    <source>
        <dbReference type="ARBA" id="ARBA00022676"/>
    </source>
</evidence>
<dbReference type="Gene3D" id="1.20.58.80">
    <property type="entry name" value="Phosphotransferase system, lactose/cellobiose-type IIA subunit"/>
    <property type="match status" value="1"/>
</dbReference>